<feature type="chain" id="PRO_5001781585" description="Lipoprotein" evidence="1">
    <location>
        <begin position="23"/>
        <end position="432"/>
    </location>
</feature>
<dbReference type="InterPro" id="IPR032871">
    <property type="entry name" value="AHH_dom_containing"/>
</dbReference>
<dbReference type="AlphaFoldDB" id="A0A084SNB1"/>
<accession>A0A084SNB1</accession>
<sequence>MSMRIFVTALLLALAPVLTALAGPPDALRMERDVSIKMGPLPGGRLKLSFELSSPLQRDFTVEEARVILAFHHQSLTAPEPKGSLLAATGKVPCASGCAAVTWEEQLRAEYFAKYGSPTLHLPETLENSRQVMALRLSTRFMGNGFRHAAHELFNDPLFVSGVVLSSVLYMASWLAPEPLFSKIFAARLTLLLMTSFTVAELRNVAVTVMRLYKDAEQARTVKELEKIAERFGKALGGTGLRLLVMVASYGVGKALPGVPPGGLRGRQWAPAGAAALDDLLMTEATTVQVVADGSVVIAGATLGNTAASARAESICDDGSNKNGEWHHLATIGNRKSSARGGPWTPRFEELFEQAGMILNDPANLIHIQGHQGPHSEQYHQTIHDRLLDALRNCTSVGDCRRALTDELKKIADELCTPGTALNKMLIKKASP</sequence>
<name>A0A084SNB1_9BACT</name>
<dbReference type="Proteomes" id="UP000028547">
    <property type="component" value="Unassembled WGS sequence"/>
</dbReference>
<dbReference type="EMBL" id="JPMI01000228">
    <property type="protein sequence ID" value="KFA89946.1"/>
    <property type="molecule type" value="Genomic_DNA"/>
</dbReference>
<protein>
    <recommendedName>
        <fullName evidence="4">Lipoprotein</fullName>
    </recommendedName>
</protein>
<evidence type="ECO:0000313" key="3">
    <source>
        <dbReference type="Proteomes" id="UP000028547"/>
    </source>
</evidence>
<evidence type="ECO:0000313" key="2">
    <source>
        <dbReference type="EMBL" id="KFA89946.1"/>
    </source>
</evidence>
<organism evidence="2 3">
    <name type="scientific">Archangium violaceum Cb vi76</name>
    <dbReference type="NCBI Taxonomy" id="1406225"/>
    <lineage>
        <taxon>Bacteria</taxon>
        <taxon>Pseudomonadati</taxon>
        <taxon>Myxococcota</taxon>
        <taxon>Myxococcia</taxon>
        <taxon>Myxococcales</taxon>
        <taxon>Cystobacterineae</taxon>
        <taxon>Archangiaceae</taxon>
        <taxon>Archangium</taxon>
    </lineage>
</organism>
<feature type="signal peptide" evidence="1">
    <location>
        <begin position="1"/>
        <end position="22"/>
    </location>
</feature>
<evidence type="ECO:0008006" key="4">
    <source>
        <dbReference type="Google" id="ProtNLM"/>
    </source>
</evidence>
<keyword evidence="1" id="KW-0732">Signal</keyword>
<reference evidence="2 3" key="1">
    <citation type="submission" date="2014-07" db="EMBL/GenBank/DDBJ databases">
        <title>Draft Genome Sequence of Gephyronic Acid Producer, Cystobacter violaceus Strain Cb vi76.</title>
        <authorList>
            <person name="Stevens D.C."/>
            <person name="Young J."/>
            <person name="Carmichael R."/>
            <person name="Tan J."/>
            <person name="Taylor R.E."/>
        </authorList>
    </citation>
    <scope>NUCLEOTIDE SEQUENCE [LARGE SCALE GENOMIC DNA]</scope>
    <source>
        <strain evidence="2 3">Cb vi76</strain>
    </source>
</reference>
<proteinExistence type="predicted"/>
<gene>
    <name evidence="2" type="ORF">Q664_31355</name>
</gene>
<dbReference type="Pfam" id="PF14412">
    <property type="entry name" value="AHH"/>
    <property type="match status" value="1"/>
</dbReference>
<evidence type="ECO:0000256" key="1">
    <source>
        <dbReference type="SAM" id="SignalP"/>
    </source>
</evidence>
<comment type="caution">
    <text evidence="2">The sequence shown here is derived from an EMBL/GenBank/DDBJ whole genome shotgun (WGS) entry which is preliminary data.</text>
</comment>